<sequence>MFKQALRRSCGFAAVRTLSTTASAMPRVALRATSVARVQRPLSGAVWSTRRSHSTEGIPETKVYQFEDVQKLSENPSPSRFLIDVREPAEFEGGHIPTAVNLPIASQPEGLALPEEEFRDKFGFEKPAKSGTELVFYCKAGVRSSAAAALAKHWGWENVGEYRGSWLDWVEKGGKQ</sequence>
<dbReference type="InterPro" id="IPR036873">
    <property type="entry name" value="Rhodanese-like_dom_sf"/>
</dbReference>
<protein>
    <submittedName>
        <fullName evidence="2">Rhodanese-like protein</fullName>
    </submittedName>
</protein>
<dbReference type="OrthoDB" id="566238at2759"/>
<dbReference type="Gene3D" id="3.40.250.10">
    <property type="entry name" value="Rhodanese-like domain"/>
    <property type="match status" value="1"/>
</dbReference>
<dbReference type="GO" id="GO:0005739">
    <property type="term" value="C:mitochondrion"/>
    <property type="evidence" value="ECO:0007669"/>
    <property type="project" value="TreeGrafter"/>
</dbReference>
<dbReference type="GO" id="GO:0004792">
    <property type="term" value="F:thiosulfate-cyanide sulfurtransferase activity"/>
    <property type="evidence" value="ECO:0007669"/>
    <property type="project" value="TreeGrafter"/>
</dbReference>
<evidence type="ECO:0000259" key="1">
    <source>
        <dbReference type="PROSITE" id="PS50206"/>
    </source>
</evidence>
<dbReference type="InterPro" id="IPR001763">
    <property type="entry name" value="Rhodanese-like_dom"/>
</dbReference>
<keyword evidence="3" id="KW-1185">Reference proteome</keyword>
<organism evidence="2 3">
    <name type="scientific">Ascobolus immersus RN42</name>
    <dbReference type="NCBI Taxonomy" id="1160509"/>
    <lineage>
        <taxon>Eukaryota</taxon>
        <taxon>Fungi</taxon>
        <taxon>Dikarya</taxon>
        <taxon>Ascomycota</taxon>
        <taxon>Pezizomycotina</taxon>
        <taxon>Pezizomycetes</taxon>
        <taxon>Pezizales</taxon>
        <taxon>Ascobolaceae</taxon>
        <taxon>Ascobolus</taxon>
    </lineage>
</organism>
<dbReference type="Pfam" id="PF00581">
    <property type="entry name" value="Rhodanese"/>
    <property type="match status" value="1"/>
</dbReference>
<feature type="domain" description="Rhodanese" evidence="1">
    <location>
        <begin position="76"/>
        <end position="171"/>
    </location>
</feature>
<accession>A0A3N4I7P4</accession>
<dbReference type="STRING" id="1160509.A0A3N4I7P4"/>
<evidence type="ECO:0000313" key="2">
    <source>
        <dbReference type="EMBL" id="RPA82092.1"/>
    </source>
</evidence>
<dbReference type="SUPFAM" id="SSF52821">
    <property type="entry name" value="Rhodanese/Cell cycle control phosphatase"/>
    <property type="match status" value="1"/>
</dbReference>
<reference evidence="2 3" key="1">
    <citation type="journal article" date="2018" name="Nat. Ecol. Evol.">
        <title>Pezizomycetes genomes reveal the molecular basis of ectomycorrhizal truffle lifestyle.</title>
        <authorList>
            <person name="Murat C."/>
            <person name="Payen T."/>
            <person name="Noel B."/>
            <person name="Kuo A."/>
            <person name="Morin E."/>
            <person name="Chen J."/>
            <person name="Kohler A."/>
            <person name="Krizsan K."/>
            <person name="Balestrini R."/>
            <person name="Da Silva C."/>
            <person name="Montanini B."/>
            <person name="Hainaut M."/>
            <person name="Levati E."/>
            <person name="Barry K.W."/>
            <person name="Belfiori B."/>
            <person name="Cichocki N."/>
            <person name="Clum A."/>
            <person name="Dockter R.B."/>
            <person name="Fauchery L."/>
            <person name="Guy J."/>
            <person name="Iotti M."/>
            <person name="Le Tacon F."/>
            <person name="Lindquist E.A."/>
            <person name="Lipzen A."/>
            <person name="Malagnac F."/>
            <person name="Mello A."/>
            <person name="Molinier V."/>
            <person name="Miyauchi S."/>
            <person name="Poulain J."/>
            <person name="Riccioni C."/>
            <person name="Rubini A."/>
            <person name="Sitrit Y."/>
            <person name="Splivallo R."/>
            <person name="Traeger S."/>
            <person name="Wang M."/>
            <person name="Zifcakova L."/>
            <person name="Wipf D."/>
            <person name="Zambonelli A."/>
            <person name="Paolocci F."/>
            <person name="Nowrousian M."/>
            <person name="Ottonello S."/>
            <person name="Baldrian P."/>
            <person name="Spatafora J.W."/>
            <person name="Henrissat B."/>
            <person name="Nagy L.G."/>
            <person name="Aury J.M."/>
            <person name="Wincker P."/>
            <person name="Grigoriev I.V."/>
            <person name="Bonfante P."/>
            <person name="Martin F.M."/>
        </authorList>
    </citation>
    <scope>NUCLEOTIDE SEQUENCE [LARGE SCALE GENOMIC DNA]</scope>
    <source>
        <strain evidence="2 3">RN42</strain>
    </source>
</reference>
<dbReference type="PROSITE" id="PS50206">
    <property type="entry name" value="RHODANESE_3"/>
    <property type="match status" value="1"/>
</dbReference>
<dbReference type="CDD" id="cd01519">
    <property type="entry name" value="RHOD_HSP67B2"/>
    <property type="match status" value="1"/>
</dbReference>
<proteinExistence type="predicted"/>
<evidence type="ECO:0000313" key="3">
    <source>
        <dbReference type="Proteomes" id="UP000275078"/>
    </source>
</evidence>
<gene>
    <name evidence="2" type="ORF">BJ508DRAFT_414347</name>
</gene>
<dbReference type="Proteomes" id="UP000275078">
    <property type="component" value="Unassembled WGS sequence"/>
</dbReference>
<dbReference type="EMBL" id="ML119674">
    <property type="protein sequence ID" value="RPA82092.1"/>
    <property type="molecule type" value="Genomic_DNA"/>
</dbReference>
<dbReference type="AlphaFoldDB" id="A0A3N4I7P4"/>
<name>A0A3N4I7P4_ASCIM</name>
<dbReference type="SMART" id="SM00450">
    <property type="entry name" value="RHOD"/>
    <property type="match status" value="1"/>
</dbReference>
<dbReference type="PANTHER" id="PTHR44086:SF10">
    <property type="entry name" value="THIOSULFATE SULFURTRANSFERASE_RHODANESE-LIKE DOMAIN-CONTAINING PROTEIN 3"/>
    <property type="match status" value="1"/>
</dbReference>
<dbReference type="PANTHER" id="PTHR44086">
    <property type="entry name" value="THIOSULFATE SULFURTRANSFERASE RDL2, MITOCHONDRIAL-RELATED"/>
    <property type="match status" value="1"/>
</dbReference>